<dbReference type="CDD" id="cd08494">
    <property type="entry name" value="PBP2_NikA_DppA_OppA_like_6"/>
    <property type="match status" value="1"/>
</dbReference>
<feature type="domain" description="Solute-binding protein family 5" evidence="3">
    <location>
        <begin position="82"/>
        <end position="413"/>
    </location>
</feature>
<keyword evidence="5" id="KW-1185">Reference proteome</keyword>
<evidence type="ECO:0000313" key="5">
    <source>
        <dbReference type="Proteomes" id="UP000427071"/>
    </source>
</evidence>
<dbReference type="PANTHER" id="PTHR30290:SF38">
    <property type="entry name" value="D,D-DIPEPTIDE-BINDING PERIPLASMIC PROTEIN DDPA-RELATED"/>
    <property type="match status" value="1"/>
</dbReference>
<dbReference type="GO" id="GO:0015833">
    <property type="term" value="P:peptide transport"/>
    <property type="evidence" value="ECO:0007669"/>
    <property type="project" value="TreeGrafter"/>
</dbReference>
<evidence type="ECO:0000256" key="1">
    <source>
        <dbReference type="ARBA" id="ARBA00022729"/>
    </source>
</evidence>
<sequence length="506" mass="54753">MRKLRTVLATVTLSAVLALCGCSAGSTATRVGRIADANAVVVATFGPPASLDFTRTAGAAIPGALMKNVYEGLVQIDEQGDVQPLLATSWERSADGQEYVFHLREGVHFSNGDLFTADTAKFSIDRVSSDAWTNGLKSQMSVVESTEAVDPHTLKVHLKRPSNQWLWAMGTFVGAMMTPAGVEKLAEEPIGTGPYELEHWAVGQSLTFSAREDYWGERPANDTAAIRYFSDAVGATNALQSGDVDVVWAMQSPELLDVLRARGDYQVQVGTTNGEVLLSMNNQRAPFNDVRVRQAVMHAIDRQAVIDTAWDGYGVDTGGVPVPPTDPWFEKSEQYPFDPDKARELLAEAGINEDNNDVVFTVPSLPYASAISELVVSQLKDIGLDVTIQSVEFPAVWLSQVLKGKDYDMSLIAHVEPRDLTTLFSKGYYLGFDDPATAELFARADTGSAEEYPQLMNQAVDNIMANAAADTLFNFPNIVVARQGITGIEPDVRTDGIALAGLGKQP</sequence>
<evidence type="ECO:0000313" key="4">
    <source>
        <dbReference type="EMBL" id="QGU01575.1"/>
    </source>
</evidence>
<dbReference type="Pfam" id="PF00496">
    <property type="entry name" value="SBP_bac_5"/>
    <property type="match status" value="1"/>
</dbReference>
<dbReference type="PROSITE" id="PS51257">
    <property type="entry name" value="PROKAR_LIPOPROTEIN"/>
    <property type="match status" value="1"/>
</dbReference>
<feature type="chain" id="PRO_5038797867" evidence="2">
    <location>
        <begin position="29"/>
        <end position="506"/>
    </location>
</feature>
<dbReference type="RefSeq" id="WP_156191967.1">
    <property type="nucleotide sequence ID" value="NZ_CP046452.1"/>
</dbReference>
<dbReference type="GO" id="GO:1904680">
    <property type="term" value="F:peptide transmembrane transporter activity"/>
    <property type="evidence" value="ECO:0007669"/>
    <property type="project" value="TreeGrafter"/>
</dbReference>
<organism evidence="4 5">
    <name type="scientific">Corynebacterium kalinowskii</name>
    <dbReference type="NCBI Taxonomy" id="2675216"/>
    <lineage>
        <taxon>Bacteria</taxon>
        <taxon>Bacillati</taxon>
        <taxon>Actinomycetota</taxon>
        <taxon>Actinomycetes</taxon>
        <taxon>Mycobacteriales</taxon>
        <taxon>Corynebacteriaceae</taxon>
        <taxon>Corynebacterium</taxon>
    </lineage>
</organism>
<dbReference type="InterPro" id="IPR000914">
    <property type="entry name" value="SBP_5_dom"/>
</dbReference>
<dbReference type="Proteomes" id="UP000427071">
    <property type="component" value="Chromosome"/>
</dbReference>
<dbReference type="PANTHER" id="PTHR30290">
    <property type="entry name" value="PERIPLASMIC BINDING COMPONENT OF ABC TRANSPORTER"/>
    <property type="match status" value="1"/>
</dbReference>
<dbReference type="EMBL" id="CP046452">
    <property type="protein sequence ID" value="QGU01575.1"/>
    <property type="molecule type" value="Genomic_DNA"/>
</dbReference>
<dbReference type="InterPro" id="IPR030678">
    <property type="entry name" value="Peptide/Ni-bd"/>
</dbReference>
<dbReference type="GO" id="GO:0042597">
    <property type="term" value="C:periplasmic space"/>
    <property type="evidence" value="ECO:0007669"/>
    <property type="project" value="UniProtKB-ARBA"/>
</dbReference>
<dbReference type="GO" id="GO:0043190">
    <property type="term" value="C:ATP-binding cassette (ABC) transporter complex"/>
    <property type="evidence" value="ECO:0007669"/>
    <property type="project" value="InterPro"/>
</dbReference>
<dbReference type="AlphaFoldDB" id="A0A6B8VRC9"/>
<keyword evidence="1 2" id="KW-0732">Signal</keyword>
<feature type="signal peptide" evidence="2">
    <location>
        <begin position="1"/>
        <end position="28"/>
    </location>
</feature>
<proteinExistence type="predicted"/>
<dbReference type="InterPro" id="IPR039424">
    <property type="entry name" value="SBP_5"/>
</dbReference>
<evidence type="ECO:0000259" key="3">
    <source>
        <dbReference type="Pfam" id="PF00496"/>
    </source>
</evidence>
<reference evidence="5" key="1">
    <citation type="submission" date="2019-11" db="EMBL/GenBank/DDBJ databases">
        <title>Complete genome sequence of Corynebacterium kalinowskii 1959, a novel Corynebacterium species isolated from soil of a small paddock in Vilsendorf, Germany.</title>
        <authorList>
            <person name="Schaffert L."/>
            <person name="Ruwe M."/>
            <person name="Milse J."/>
            <person name="Hanuschka K."/>
            <person name="Ortseifen V."/>
            <person name="Droste J."/>
            <person name="Brandt D."/>
            <person name="Schlueter L."/>
            <person name="Kutter Y."/>
            <person name="Vinke S."/>
            <person name="Viehoefer P."/>
            <person name="Jacob L."/>
            <person name="Luebke N.-C."/>
            <person name="Schulte-Berndt E."/>
            <person name="Hain C."/>
            <person name="Linder M."/>
            <person name="Schmidt P."/>
            <person name="Wollenschlaeger L."/>
            <person name="Luttermann T."/>
            <person name="Thieme E."/>
            <person name="Hassa J."/>
            <person name="Haak M."/>
            <person name="Wittchen M."/>
            <person name="Mentz A."/>
            <person name="Persicke M."/>
            <person name="Busche T."/>
            <person name="Ruckert C."/>
        </authorList>
    </citation>
    <scope>NUCLEOTIDE SEQUENCE [LARGE SCALE GENOMIC DNA]</scope>
    <source>
        <strain evidence="5">1959</strain>
    </source>
</reference>
<accession>A0A6B8VRC9</accession>
<dbReference type="PIRSF" id="PIRSF002741">
    <property type="entry name" value="MppA"/>
    <property type="match status" value="1"/>
</dbReference>
<protein>
    <submittedName>
        <fullName evidence="4">Glutathione-binding protein GsiB</fullName>
    </submittedName>
</protein>
<evidence type="ECO:0000256" key="2">
    <source>
        <dbReference type="SAM" id="SignalP"/>
    </source>
</evidence>
<dbReference type="KEGG" id="ckw:CKALI_03460"/>
<dbReference type="Gene3D" id="3.40.190.10">
    <property type="entry name" value="Periplasmic binding protein-like II"/>
    <property type="match status" value="1"/>
</dbReference>
<name>A0A6B8VRC9_9CORY</name>
<dbReference type="SUPFAM" id="SSF53850">
    <property type="entry name" value="Periplasmic binding protein-like II"/>
    <property type="match status" value="1"/>
</dbReference>
<gene>
    <name evidence="4" type="primary">gsiB3</name>
    <name evidence="4" type="ORF">CKALI_03460</name>
</gene>
<dbReference type="Gene3D" id="3.10.105.10">
    <property type="entry name" value="Dipeptide-binding Protein, Domain 3"/>
    <property type="match status" value="1"/>
</dbReference>